<dbReference type="GeneID" id="111858507"/>
<feature type="region of interest" description="Disordered" evidence="5">
    <location>
        <begin position="34"/>
        <end position="53"/>
    </location>
</feature>
<proteinExistence type="predicted"/>
<accession>A0A3B3RMN3</accession>
<dbReference type="Proteomes" id="UP000261540">
    <property type="component" value="Unplaced"/>
</dbReference>
<sequence>MALDVDGKLPDLTPHMELQAYGRQQRGILGAIRSGATRPTSRPWAPRQRSITTRFPPAKDLDQEKSSHKKTVTMAPRSRYLTSQSQYCVRKPLFVTECHVSILKKPGLPEQSEQVEQPNRPCELPSEEVEPPSSPQEEETLGISTLLRSDASAPPAGGEDCSHPLTVAELCDWSSNEEPGTGSDFSAGGSHYRSLSSPPLDIRSLTVPLHSKWSSAQRSHSLDAFGLSSRPSWRGAASDPGSLLVSSQCRPPPLHQMSPHQARYWACAIPSTKPPCPDRTSSSWDPNKEYQALLDYTYPLRPNLPSSQDSMEPGSLLWTDPLVEDSGIEMDRFCSSTTLSYGELPPAGGSRDGLSTVLKDQELQNQPLRDNLQPKSPDSKLSSSWQSLVDQVGFSADSLLDSDGSRPSHWMHNSKPGVYSSFSTAATFNRSACILPPAGAPWDGEEEFHPLPGRLRELEVLSQHLRELSLQASSESLLEDQSHAKARATPPVEDRRQVPVREECASGPSVIAGEESVSRASCSPEVLAARAVGLATSLENLSREVGRESLKAAASYMDHPSEAKLPEFHRRTKTGPGEAQTKESLVQHIQVFCSNLEELILWLYRVVDRIQSLTPATPDISSVRCCLASYKSFQKDISARQPLTTAVLKTGDSLLSYLNSTSPVLRDTLALIEKQSEALETHTDRFFSSILLAMDSLIDPQDSKAGAAVQSTKT</sequence>
<dbReference type="PANTHER" id="PTHR14514:SF2">
    <property type="entry name" value="A-KINASE ANCHOR PROTEIN 6"/>
    <property type="match status" value="1"/>
</dbReference>
<dbReference type="OrthoDB" id="9448174at2759"/>
<evidence type="ECO:0000256" key="3">
    <source>
        <dbReference type="ARBA" id="ARBA00022737"/>
    </source>
</evidence>
<dbReference type="RefSeq" id="XP_072565619.1">
    <property type="nucleotide sequence ID" value="XM_072709518.1"/>
</dbReference>
<dbReference type="STRING" id="1676925.ENSPKIP00000019553"/>
<dbReference type="RefSeq" id="XP_023696134.1">
    <property type="nucleotide sequence ID" value="XM_023840366.2"/>
</dbReference>
<feature type="compositionally biased region" description="Acidic residues" evidence="5">
    <location>
        <begin position="125"/>
        <end position="140"/>
    </location>
</feature>
<dbReference type="PANTHER" id="PTHR14514">
    <property type="entry name" value="PKA ANCHORING PROTEIN"/>
    <property type="match status" value="1"/>
</dbReference>
<comment type="subcellular location">
    <subcellularLocation>
        <location evidence="1">Endomembrane system</location>
    </subcellularLocation>
</comment>
<evidence type="ECO:0000256" key="5">
    <source>
        <dbReference type="SAM" id="MobiDB-lite"/>
    </source>
</evidence>
<feature type="compositionally biased region" description="Basic and acidic residues" evidence="5">
    <location>
        <begin position="492"/>
        <end position="501"/>
    </location>
</feature>
<dbReference type="Ensembl" id="ENSPKIT00000000149.1">
    <property type="protein sequence ID" value="ENSPKIP00000019553.1"/>
    <property type="gene ID" value="ENSPKIG00000004675.1"/>
</dbReference>
<evidence type="ECO:0000256" key="2">
    <source>
        <dbReference type="ARBA" id="ARBA00022553"/>
    </source>
</evidence>
<dbReference type="GO" id="GO:0012505">
    <property type="term" value="C:endomembrane system"/>
    <property type="evidence" value="ECO:0007669"/>
    <property type="project" value="UniProtKB-SubCell"/>
</dbReference>
<evidence type="ECO:0000313" key="6">
    <source>
        <dbReference type="Ensembl" id="ENSPKIP00000019553.1"/>
    </source>
</evidence>
<feature type="region of interest" description="Disordered" evidence="5">
    <location>
        <begin position="109"/>
        <end position="140"/>
    </location>
</feature>
<dbReference type="GeneTree" id="ENSGT00810000125473"/>
<dbReference type="Gene3D" id="1.20.58.60">
    <property type="match status" value="1"/>
</dbReference>
<dbReference type="RefSeq" id="XP_023696126.1">
    <property type="nucleotide sequence ID" value="XM_023840358.2"/>
</dbReference>
<keyword evidence="4" id="KW-0472">Membrane</keyword>
<dbReference type="RefSeq" id="XP_023696118.1">
    <property type="nucleotide sequence ID" value="XM_023840350.2"/>
</dbReference>
<dbReference type="KEGG" id="pki:111858507"/>
<dbReference type="AlphaFoldDB" id="A0A3B3RMN3"/>
<evidence type="ECO:0000256" key="4">
    <source>
        <dbReference type="ARBA" id="ARBA00023136"/>
    </source>
</evidence>
<organism evidence="6 7">
    <name type="scientific">Paramormyrops kingsleyae</name>
    <dbReference type="NCBI Taxonomy" id="1676925"/>
    <lineage>
        <taxon>Eukaryota</taxon>
        <taxon>Metazoa</taxon>
        <taxon>Chordata</taxon>
        <taxon>Craniata</taxon>
        <taxon>Vertebrata</taxon>
        <taxon>Euteleostomi</taxon>
        <taxon>Actinopterygii</taxon>
        <taxon>Neopterygii</taxon>
        <taxon>Teleostei</taxon>
        <taxon>Osteoglossocephala</taxon>
        <taxon>Osteoglossomorpha</taxon>
        <taxon>Osteoglossiformes</taxon>
        <taxon>Mormyridae</taxon>
        <taxon>Paramormyrops</taxon>
    </lineage>
</organism>
<evidence type="ECO:0000256" key="1">
    <source>
        <dbReference type="ARBA" id="ARBA00004308"/>
    </source>
</evidence>
<reference evidence="6" key="1">
    <citation type="submission" date="2025-08" db="UniProtKB">
        <authorList>
            <consortium name="Ensembl"/>
        </authorList>
    </citation>
    <scope>IDENTIFICATION</scope>
</reference>
<protein>
    <submittedName>
        <fullName evidence="6">Centrosomal protein 68</fullName>
    </submittedName>
</protein>
<keyword evidence="7" id="KW-1185">Reference proteome</keyword>
<dbReference type="SUPFAM" id="SSF46966">
    <property type="entry name" value="Spectrin repeat"/>
    <property type="match status" value="1"/>
</dbReference>
<dbReference type="CTD" id="23177"/>
<feature type="region of interest" description="Disordered" evidence="5">
    <location>
        <begin position="476"/>
        <end position="501"/>
    </location>
</feature>
<name>A0A3B3RMN3_9TELE</name>
<reference evidence="6" key="2">
    <citation type="submission" date="2025-09" db="UniProtKB">
        <authorList>
            <consortium name="Ensembl"/>
        </authorList>
    </citation>
    <scope>IDENTIFICATION</scope>
</reference>
<keyword evidence="3" id="KW-0677">Repeat</keyword>
<keyword evidence="2" id="KW-0597">Phosphoprotein</keyword>
<dbReference type="InterPro" id="IPR002017">
    <property type="entry name" value="Spectrin_repeat"/>
</dbReference>
<evidence type="ECO:0000313" key="7">
    <source>
        <dbReference type="Proteomes" id="UP000261540"/>
    </source>
</evidence>
<dbReference type="Pfam" id="PF00435">
    <property type="entry name" value="Spectrin"/>
    <property type="match status" value="1"/>
</dbReference>
<dbReference type="RefSeq" id="XP_023696107.1">
    <property type="nucleotide sequence ID" value="XM_023840339.2"/>
</dbReference>